<feature type="compositionally biased region" description="Basic and acidic residues" evidence="1">
    <location>
        <begin position="202"/>
        <end position="233"/>
    </location>
</feature>
<comment type="caution">
    <text evidence="2">The sequence shown here is derived from an EMBL/GenBank/DDBJ whole genome shotgun (WGS) entry which is preliminary data.</text>
</comment>
<organism evidence="2 3">
    <name type="scientific">Heterodera trifolii</name>
    <dbReference type="NCBI Taxonomy" id="157864"/>
    <lineage>
        <taxon>Eukaryota</taxon>
        <taxon>Metazoa</taxon>
        <taxon>Ecdysozoa</taxon>
        <taxon>Nematoda</taxon>
        <taxon>Chromadorea</taxon>
        <taxon>Rhabditida</taxon>
        <taxon>Tylenchina</taxon>
        <taxon>Tylenchomorpha</taxon>
        <taxon>Tylenchoidea</taxon>
        <taxon>Heteroderidae</taxon>
        <taxon>Heteroderinae</taxon>
        <taxon>Heterodera</taxon>
    </lineage>
</organism>
<dbReference type="EMBL" id="JBICBT010000064">
    <property type="protein sequence ID" value="KAL3124755.1"/>
    <property type="molecule type" value="Genomic_DNA"/>
</dbReference>
<sequence length="256" mass="29188">MLCHFRPFFRRPFSLLFVHFVPLLFLLFSTVFTANPSEDLVEFLFQNQQICGSPFSDAQWVPVLDLCEIKCDEEREICVENDEMKQQCSKLPDACVRSWISNKSANLRSSNVVVFTRSPPQKQSQTNGSGKGANADQQQQQQKNNGRDRDGTERRNASERRRSPAQMSAKRATMTSTVTVPRTTTAKRRTEEKPKKAMARQETTEGKAKKEAEGSGKERWTLVPVKRKEEGKKRVGTGSRRGPHILQSVIELLREE</sequence>
<protein>
    <submittedName>
        <fullName evidence="2">Uncharacterized protein</fullName>
    </submittedName>
</protein>
<dbReference type="Proteomes" id="UP001620626">
    <property type="component" value="Unassembled WGS sequence"/>
</dbReference>
<accession>A0ABD2MB54</accession>
<keyword evidence="3" id="KW-1185">Reference proteome</keyword>
<feature type="compositionally biased region" description="Polar residues" evidence="1">
    <location>
        <begin position="111"/>
        <end position="128"/>
    </location>
</feature>
<gene>
    <name evidence="2" type="ORF">niasHT_001592</name>
</gene>
<feature type="region of interest" description="Disordered" evidence="1">
    <location>
        <begin position="111"/>
        <end position="256"/>
    </location>
</feature>
<dbReference type="AlphaFoldDB" id="A0ABD2MB54"/>
<feature type="compositionally biased region" description="Basic and acidic residues" evidence="1">
    <location>
        <begin position="145"/>
        <end position="162"/>
    </location>
</feature>
<name>A0ABD2MB54_9BILA</name>
<feature type="compositionally biased region" description="Low complexity" evidence="1">
    <location>
        <begin position="173"/>
        <end position="184"/>
    </location>
</feature>
<evidence type="ECO:0000313" key="3">
    <source>
        <dbReference type="Proteomes" id="UP001620626"/>
    </source>
</evidence>
<proteinExistence type="predicted"/>
<evidence type="ECO:0000256" key="1">
    <source>
        <dbReference type="SAM" id="MobiDB-lite"/>
    </source>
</evidence>
<evidence type="ECO:0000313" key="2">
    <source>
        <dbReference type="EMBL" id="KAL3124755.1"/>
    </source>
</evidence>
<feature type="compositionally biased region" description="Low complexity" evidence="1">
    <location>
        <begin position="132"/>
        <end position="144"/>
    </location>
</feature>
<reference evidence="2 3" key="1">
    <citation type="submission" date="2024-10" db="EMBL/GenBank/DDBJ databases">
        <authorList>
            <person name="Kim D."/>
        </authorList>
    </citation>
    <scope>NUCLEOTIDE SEQUENCE [LARGE SCALE GENOMIC DNA]</scope>
    <source>
        <strain evidence="2">BH-2024</strain>
    </source>
</reference>